<dbReference type="EMBL" id="LBWS01000027">
    <property type="protein sequence ID" value="KKR14488.1"/>
    <property type="molecule type" value="Genomic_DNA"/>
</dbReference>
<dbReference type="Pfam" id="PF01649">
    <property type="entry name" value="Ribosomal_S20p"/>
    <property type="match status" value="1"/>
</dbReference>
<dbReference type="AlphaFoldDB" id="A0A0G0NG52"/>
<evidence type="ECO:0000256" key="2">
    <source>
        <dbReference type="ARBA" id="ARBA00022730"/>
    </source>
</evidence>
<comment type="function">
    <text evidence="7">Binds directly to 16S ribosomal RNA.</text>
</comment>
<dbReference type="GO" id="GO:0005829">
    <property type="term" value="C:cytosol"/>
    <property type="evidence" value="ECO:0007669"/>
    <property type="project" value="TreeGrafter"/>
</dbReference>
<evidence type="ECO:0000256" key="1">
    <source>
        <dbReference type="ARBA" id="ARBA00007634"/>
    </source>
</evidence>
<dbReference type="PANTHER" id="PTHR33398">
    <property type="entry name" value="30S RIBOSOMAL PROTEIN S20"/>
    <property type="match status" value="1"/>
</dbReference>
<comment type="similarity">
    <text evidence="1 7">Belongs to the bacterial ribosomal protein bS20 family.</text>
</comment>
<dbReference type="InterPro" id="IPR036510">
    <property type="entry name" value="Ribosomal_bS20_sf"/>
</dbReference>
<keyword evidence="2 7" id="KW-0699">rRNA-binding</keyword>
<evidence type="ECO:0000256" key="8">
    <source>
        <dbReference type="SAM" id="MobiDB-lite"/>
    </source>
</evidence>
<dbReference type="InterPro" id="IPR002583">
    <property type="entry name" value="Ribosomal_bS20"/>
</dbReference>
<evidence type="ECO:0000313" key="10">
    <source>
        <dbReference type="Proteomes" id="UP000034048"/>
    </source>
</evidence>
<proteinExistence type="inferred from homology"/>
<dbReference type="Proteomes" id="UP000034048">
    <property type="component" value="Unassembled WGS sequence"/>
</dbReference>
<evidence type="ECO:0000256" key="3">
    <source>
        <dbReference type="ARBA" id="ARBA00022884"/>
    </source>
</evidence>
<feature type="region of interest" description="Disordered" evidence="8">
    <location>
        <begin position="67"/>
        <end position="88"/>
    </location>
</feature>
<feature type="compositionally biased region" description="Basic residues" evidence="8">
    <location>
        <begin position="70"/>
        <end position="88"/>
    </location>
</feature>
<comment type="caution">
    <text evidence="9">The sequence shown here is derived from an EMBL/GenBank/DDBJ whole genome shotgun (WGS) entry which is preliminary data.</text>
</comment>
<dbReference type="SUPFAM" id="SSF46992">
    <property type="entry name" value="Ribosomal protein S20"/>
    <property type="match status" value="1"/>
</dbReference>
<evidence type="ECO:0000256" key="5">
    <source>
        <dbReference type="ARBA" id="ARBA00023274"/>
    </source>
</evidence>
<dbReference type="GO" id="GO:0015935">
    <property type="term" value="C:small ribosomal subunit"/>
    <property type="evidence" value="ECO:0007669"/>
    <property type="project" value="TreeGrafter"/>
</dbReference>
<protein>
    <recommendedName>
        <fullName evidence="6 7">Small ribosomal subunit protein bS20</fullName>
    </recommendedName>
</protein>
<sequence>MPNKKSAKKELRKGLKRQVYNANLKHQLKDLTKKADKAIATNSKEAKEILAATIKALDKAAQKGIIKKNTGSRKKSRLQLRLNKQTKK</sequence>
<dbReference type="GO" id="GO:0006412">
    <property type="term" value="P:translation"/>
    <property type="evidence" value="ECO:0007669"/>
    <property type="project" value="UniProtKB-UniRule"/>
</dbReference>
<evidence type="ECO:0000256" key="6">
    <source>
        <dbReference type="ARBA" id="ARBA00035136"/>
    </source>
</evidence>
<keyword evidence="4 7" id="KW-0689">Ribosomal protein</keyword>
<keyword evidence="3 7" id="KW-0694">RNA-binding</keyword>
<name>A0A0G0NG52_9BACT</name>
<reference evidence="9 10" key="1">
    <citation type="journal article" date="2015" name="Nature">
        <title>rRNA introns, odd ribosomes, and small enigmatic genomes across a large radiation of phyla.</title>
        <authorList>
            <person name="Brown C.T."/>
            <person name="Hug L.A."/>
            <person name="Thomas B.C."/>
            <person name="Sharon I."/>
            <person name="Castelle C.J."/>
            <person name="Singh A."/>
            <person name="Wilkins M.J."/>
            <person name="Williams K.H."/>
            <person name="Banfield J.F."/>
        </authorList>
    </citation>
    <scope>NUCLEOTIDE SEQUENCE [LARGE SCALE GENOMIC DNA]</scope>
</reference>
<gene>
    <name evidence="7" type="primary">rpsT</name>
    <name evidence="9" type="ORF">UT42_C0027G0008</name>
</gene>
<dbReference type="PANTHER" id="PTHR33398:SF1">
    <property type="entry name" value="SMALL RIBOSOMAL SUBUNIT PROTEIN BS20C"/>
    <property type="match status" value="1"/>
</dbReference>
<dbReference type="HAMAP" id="MF_00500">
    <property type="entry name" value="Ribosomal_bS20"/>
    <property type="match status" value="1"/>
</dbReference>
<dbReference type="GO" id="GO:0003735">
    <property type="term" value="F:structural constituent of ribosome"/>
    <property type="evidence" value="ECO:0007669"/>
    <property type="project" value="InterPro"/>
</dbReference>
<dbReference type="NCBIfam" id="TIGR00029">
    <property type="entry name" value="S20"/>
    <property type="match status" value="1"/>
</dbReference>
<accession>A0A0G0NG52</accession>
<keyword evidence="5 7" id="KW-0687">Ribonucleoprotein</keyword>
<organism evidence="9 10">
    <name type="scientific">Candidatus Falkowbacteria bacterium GW2011_GWA2_39_24</name>
    <dbReference type="NCBI Taxonomy" id="1618634"/>
    <lineage>
        <taxon>Bacteria</taxon>
        <taxon>Candidatus Falkowiibacteriota</taxon>
    </lineage>
</organism>
<dbReference type="GO" id="GO:0070181">
    <property type="term" value="F:small ribosomal subunit rRNA binding"/>
    <property type="evidence" value="ECO:0007669"/>
    <property type="project" value="TreeGrafter"/>
</dbReference>
<evidence type="ECO:0000256" key="4">
    <source>
        <dbReference type="ARBA" id="ARBA00022980"/>
    </source>
</evidence>
<dbReference type="Gene3D" id="1.20.58.110">
    <property type="entry name" value="Ribosomal protein S20"/>
    <property type="match status" value="1"/>
</dbReference>
<evidence type="ECO:0000256" key="7">
    <source>
        <dbReference type="HAMAP-Rule" id="MF_00500"/>
    </source>
</evidence>
<evidence type="ECO:0000313" key="9">
    <source>
        <dbReference type="EMBL" id="KKR14488.1"/>
    </source>
</evidence>